<feature type="domain" description="Aconitase/3-isopropylmalate dehydratase large subunit alpha/beta/alpha" evidence="5">
    <location>
        <begin position="72"/>
        <end position="407"/>
    </location>
</feature>
<gene>
    <name evidence="6" type="ORF">FM105_03970</name>
</gene>
<keyword evidence="4 6" id="KW-0456">Lyase</keyword>
<sequence>MRAETITEKILGGTIGHAVVAGESIKAQPDFMIAYDFPGYTDKMFRQMHDDFGITQLENPERYIVFMDHMLTQQSAKERDIHQVTQEWCDFYGIRAYEAQGIGHQLTVEYGFAQPGRFLIHFDGHISGVGAVNALGWGVRRDLIEGWVSGAVTVTVPETVRINLYGDLQDHIDSRDLLHTIIRDQGADGCAHKVIEFGGPGAASLSIDQRQALCGMAMFTGAVSAVFEPDLVITDYLGHAEGLVYPDKGASYAKVVEMDLGAVVPQVVLPGSAKATNTLPELELRGTQINRAFIGSCVSGRVDDFRIAAELLRGRKVAEGVELNVVPSSRTIYKQAEELGYVAVLQEAGAQIAESSCDFCFGYQKPLVKGEKSISTGVLNISGRMGDPEAEIYMGSAATVAESAVRGHITSPLAGGH</sequence>
<dbReference type="EMBL" id="FWFF01000004">
    <property type="protein sequence ID" value="SLM94027.1"/>
    <property type="molecule type" value="Genomic_DNA"/>
</dbReference>
<keyword evidence="1" id="KW-0479">Metal-binding</keyword>
<dbReference type="GO" id="GO:0003861">
    <property type="term" value="F:3-isopropylmalate dehydratase activity"/>
    <property type="evidence" value="ECO:0007669"/>
    <property type="project" value="UniProtKB-EC"/>
</dbReference>
<protein>
    <submittedName>
        <fullName evidence="6">3-isopropylmalate dehydratase large subunit</fullName>
        <ecNumber evidence="6">4.2.1.33</ecNumber>
    </submittedName>
</protein>
<dbReference type="Pfam" id="PF00330">
    <property type="entry name" value="Aconitase"/>
    <property type="match status" value="1"/>
</dbReference>
<dbReference type="PANTHER" id="PTHR43822:SF2">
    <property type="entry name" value="HOMOACONITASE, MITOCHONDRIAL"/>
    <property type="match status" value="1"/>
</dbReference>
<evidence type="ECO:0000259" key="5">
    <source>
        <dbReference type="Pfam" id="PF00330"/>
    </source>
</evidence>
<keyword evidence="7" id="KW-1185">Reference proteome</keyword>
<reference evidence="7" key="1">
    <citation type="submission" date="2017-02" db="EMBL/GenBank/DDBJ databases">
        <authorList>
            <person name="Dridi B."/>
        </authorList>
    </citation>
    <scope>NUCLEOTIDE SEQUENCE [LARGE SCALE GENOMIC DNA]</scope>
    <source>
        <strain evidence="7">B Co 03.10</strain>
    </source>
</reference>
<dbReference type="RefSeq" id="WP_179207055.1">
    <property type="nucleotide sequence ID" value="NZ_FWFF01000004.1"/>
</dbReference>
<organism evidence="6 7">
    <name type="scientific">Brevibacterium yomogidense</name>
    <dbReference type="NCBI Taxonomy" id="946573"/>
    <lineage>
        <taxon>Bacteria</taxon>
        <taxon>Bacillati</taxon>
        <taxon>Actinomycetota</taxon>
        <taxon>Actinomycetes</taxon>
        <taxon>Micrococcales</taxon>
        <taxon>Brevibacteriaceae</taxon>
        <taxon>Brevibacterium</taxon>
    </lineage>
</organism>
<name>A0A1X6X4X4_9MICO</name>
<evidence type="ECO:0000256" key="3">
    <source>
        <dbReference type="ARBA" id="ARBA00023014"/>
    </source>
</evidence>
<keyword evidence="3" id="KW-0411">Iron-sulfur</keyword>
<dbReference type="PANTHER" id="PTHR43822">
    <property type="entry name" value="HOMOACONITASE, MITOCHONDRIAL-RELATED"/>
    <property type="match status" value="1"/>
</dbReference>
<dbReference type="Gene3D" id="3.30.499.10">
    <property type="entry name" value="Aconitase, domain 3"/>
    <property type="match status" value="2"/>
</dbReference>
<dbReference type="PRINTS" id="PR00415">
    <property type="entry name" value="ACONITASE"/>
</dbReference>
<evidence type="ECO:0000313" key="7">
    <source>
        <dbReference type="Proteomes" id="UP000196581"/>
    </source>
</evidence>
<keyword evidence="2" id="KW-0408">Iron</keyword>
<dbReference type="InterPro" id="IPR001030">
    <property type="entry name" value="Acoase/IPM_deHydtase_lsu_aba"/>
</dbReference>
<dbReference type="GO" id="GO:0046872">
    <property type="term" value="F:metal ion binding"/>
    <property type="evidence" value="ECO:0007669"/>
    <property type="project" value="UniProtKB-KW"/>
</dbReference>
<dbReference type="GO" id="GO:0043436">
    <property type="term" value="P:oxoacid metabolic process"/>
    <property type="evidence" value="ECO:0007669"/>
    <property type="project" value="UniProtKB-ARBA"/>
</dbReference>
<evidence type="ECO:0000256" key="4">
    <source>
        <dbReference type="ARBA" id="ARBA00023239"/>
    </source>
</evidence>
<dbReference type="Proteomes" id="UP000196581">
    <property type="component" value="Unassembled WGS sequence"/>
</dbReference>
<dbReference type="AlphaFoldDB" id="A0A1X6X4X4"/>
<dbReference type="GO" id="GO:0051536">
    <property type="term" value="F:iron-sulfur cluster binding"/>
    <property type="evidence" value="ECO:0007669"/>
    <property type="project" value="UniProtKB-KW"/>
</dbReference>
<dbReference type="InterPro" id="IPR050067">
    <property type="entry name" value="IPM_dehydratase_rel_enz"/>
</dbReference>
<dbReference type="InterPro" id="IPR015931">
    <property type="entry name" value="Acnase/IPM_dHydase_lsu_aba_1/3"/>
</dbReference>
<proteinExistence type="predicted"/>
<evidence type="ECO:0000313" key="6">
    <source>
        <dbReference type="EMBL" id="SLM94027.1"/>
    </source>
</evidence>
<dbReference type="EC" id="4.2.1.33" evidence="6"/>
<evidence type="ECO:0000256" key="2">
    <source>
        <dbReference type="ARBA" id="ARBA00023004"/>
    </source>
</evidence>
<accession>A0A1X6X4X4</accession>
<evidence type="ECO:0000256" key="1">
    <source>
        <dbReference type="ARBA" id="ARBA00022723"/>
    </source>
</evidence>
<dbReference type="InterPro" id="IPR036008">
    <property type="entry name" value="Aconitase_4Fe-4S_dom"/>
</dbReference>
<dbReference type="SUPFAM" id="SSF53732">
    <property type="entry name" value="Aconitase iron-sulfur domain"/>
    <property type="match status" value="1"/>
</dbReference>